<evidence type="ECO:0000313" key="3">
    <source>
        <dbReference type="Proteomes" id="UP000250140"/>
    </source>
</evidence>
<accession>A0A8E2F2Z7</accession>
<proteinExistence type="predicted"/>
<protein>
    <submittedName>
        <fullName evidence="2">Uncharacterized protein</fullName>
    </submittedName>
</protein>
<dbReference type="Gene3D" id="6.10.110.10">
    <property type="match status" value="1"/>
</dbReference>
<dbReference type="Proteomes" id="UP000250140">
    <property type="component" value="Unassembled WGS sequence"/>
</dbReference>
<evidence type="ECO:0000256" key="1">
    <source>
        <dbReference type="SAM" id="Phobius"/>
    </source>
</evidence>
<keyword evidence="1" id="KW-1133">Transmembrane helix</keyword>
<feature type="transmembrane region" description="Helical" evidence="1">
    <location>
        <begin position="112"/>
        <end position="131"/>
    </location>
</feature>
<gene>
    <name evidence="2" type="ORF">AOQ84DRAFT_375681</name>
</gene>
<evidence type="ECO:0000313" key="2">
    <source>
        <dbReference type="EMBL" id="OCL09612.1"/>
    </source>
</evidence>
<keyword evidence="1" id="KW-0812">Transmembrane</keyword>
<keyword evidence="1" id="KW-0472">Membrane</keyword>
<reference evidence="2 3" key="1">
    <citation type="journal article" date="2016" name="Nat. Commun.">
        <title>Ectomycorrhizal ecology is imprinted in the genome of the dominant symbiotic fungus Cenococcum geophilum.</title>
        <authorList>
            <consortium name="DOE Joint Genome Institute"/>
            <person name="Peter M."/>
            <person name="Kohler A."/>
            <person name="Ohm R.A."/>
            <person name="Kuo A."/>
            <person name="Krutzmann J."/>
            <person name="Morin E."/>
            <person name="Arend M."/>
            <person name="Barry K.W."/>
            <person name="Binder M."/>
            <person name="Choi C."/>
            <person name="Clum A."/>
            <person name="Copeland A."/>
            <person name="Grisel N."/>
            <person name="Haridas S."/>
            <person name="Kipfer T."/>
            <person name="LaButti K."/>
            <person name="Lindquist E."/>
            <person name="Lipzen A."/>
            <person name="Maire R."/>
            <person name="Meier B."/>
            <person name="Mihaltcheva S."/>
            <person name="Molinier V."/>
            <person name="Murat C."/>
            <person name="Poggeler S."/>
            <person name="Quandt C.A."/>
            <person name="Sperisen C."/>
            <person name="Tritt A."/>
            <person name="Tisserant E."/>
            <person name="Crous P.W."/>
            <person name="Henrissat B."/>
            <person name="Nehls U."/>
            <person name="Egli S."/>
            <person name="Spatafora J.W."/>
            <person name="Grigoriev I.V."/>
            <person name="Martin F.M."/>
        </authorList>
    </citation>
    <scope>NUCLEOTIDE SEQUENCE [LARGE SCALE GENOMIC DNA]</scope>
    <source>
        <strain evidence="2 3">CBS 207.34</strain>
    </source>
</reference>
<dbReference type="EMBL" id="KV749395">
    <property type="protein sequence ID" value="OCL09612.1"/>
    <property type="molecule type" value="Genomic_DNA"/>
</dbReference>
<sequence length="135" mass="14662">MLTRSRTSNWDAEFGSYTYQHWLKFESYVHQHWSDFSGWLSQPHVLAVIIAWSVTFTIVVTLVMCLGFGRGGVIAGSLAAVCQSFMYGAFTPAGGIFATLTSMAMLGTLMPWGTLLAAIMATLVVVAMLLAGMGR</sequence>
<dbReference type="InterPro" id="IPR038213">
    <property type="entry name" value="IFI6/IFI27-like_sf"/>
</dbReference>
<keyword evidence="3" id="KW-1185">Reference proteome</keyword>
<dbReference type="OrthoDB" id="440424at2759"/>
<feature type="transmembrane region" description="Helical" evidence="1">
    <location>
        <begin position="45"/>
        <end position="66"/>
    </location>
</feature>
<dbReference type="AlphaFoldDB" id="A0A8E2F2Z7"/>
<organism evidence="2 3">
    <name type="scientific">Glonium stellatum</name>
    <dbReference type="NCBI Taxonomy" id="574774"/>
    <lineage>
        <taxon>Eukaryota</taxon>
        <taxon>Fungi</taxon>
        <taxon>Dikarya</taxon>
        <taxon>Ascomycota</taxon>
        <taxon>Pezizomycotina</taxon>
        <taxon>Dothideomycetes</taxon>
        <taxon>Pleosporomycetidae</taxon>
        <taxon>Gloniales</taxon>
        <taxon>Gloniaceae</taxon>
        <taxon>Glonium</taxon>
    </lineage>
</organism>
<feature type="transmembrane region" description="Helical" evidence="1">
    <location>
        <begin position="78"/>
        <end position="100"/>
    </location>
</feature>
<name>A0A8E2F2Z7_9PEZI</name>